<dbReference type="Gene3D" id="2.60.40.10">
    <property type="entry name" value="Immunoglobulins"/>
    <property type="match status" value="1"/>
</dbReference>
<evidence type="ECO:0000259" key="3">
    <source>
        <dbReference type="Pfam" id="PF18204"/>
    </source>
</evidence>
<dbReference type="InterPro" id="IPR026371">
    <property type="entry name" value="PGF_CTERM"/>
</dbReference>
<dbReference type="Proteomes" id="UP000319712">
    <property type="component" value="Unassembled WGS sequence"/>
</dbReference>
<sequence length="340" mass="35604">MDTRNTLLAIAAAVVLAGAVGIVAVPDAVDDPRADAERPGQIALADVVVAPGEIRGETATLNLLVDLEHRGSTVENVTVRHRAIDADSGLLVDETIVDVGDVDREGETTVNGSLDVDREGGYRLETVVYADGERRSERTTRVAGVSALTPTYADSPVEFSDGNVWPTVAVSVAETTEETATLSVSVSVTNRGDDASEEIDLRLLLRQAESNVIADEATETVGSVRPGRTATVTTTLEAPDGYNYYVDAALFDDDVLIDETQGVANLDPQERITANETVRDVSFEIEDFTEETGDGGLDGGVDDGAPDRADGSTDDSTPGFGALVALAGLLAAALLARRSS</sequence>
<feature type="region of interest" description="Disordered" evidence="2">
    <location>
        <begin position="290"/>
        <end position="317"/>
    </location>
</feature>
<dbReference type="GO" id="GO:0005886">
    <property type="term" value="C:plasma membrane"/>
    <property type="evidence" value="ECO:0007669"/>
    <property type="project" value="UniProtKB-SubCell"/>
</dbReference>
<dbReference type="NCBIfam" id="TIGR04126">
    <property type="entry name" value="PGF_CTERM"/>
    <property type="match status" value="1"/>
</dbReference>
<dbReference type="GO" id="GO:0030115">
    <property type="term" value="C:S-layer"/>
    <property type="evidence" value="ECO:0007669"/>
    <property type="project" value="UniProtKB-SubCell"/>
</dbReference>
<proteinExistence type="predicted"/>
<feature type="domain" description="DUF7490" evidence="4">
    <location>
        <begin position="165"/>
        <end position="267"/>
    </location>
</feature>
<reference evidence="5 6" key="1">
    <citation type="submission" date="2017-05" db="EMBL/GenBank/DDBJ databases">
        <authorList>
            <person name="Varghese N."/>
            <person name="Submissions S."/>
        </authorList>
    </citation>
    <scope>NUCLEOTIDE SEQUENCE [LARGE SCALE GENOMIC DNA]</scope>
    <source>
        <strain evidence="5 6">DSM 19504</strain>
    </source>
</reference>
<evidence type="ECO:0000313" key="6">
    <source>
        <dbReference type="Proteomes" id="UP000319712"/>
    </source>
</evidence>
<dbReference type="Pfam" id="PF24318">
    <property type="entry name" value="DUF7490"/>
    <property type="match status" value="2"/>
</dbReference>
<evidence type="ECO:0000256" key="2">
    <source>
        <dbReference type="SAM" id="MobiDB-lite"/>
    </source>
</evidence>
<keyword evidence="6" id="KW-1185">Reference proteome</keyword>
<dbReference type="OrthoDB" id="50312at2157"/>
<name>A0A521BD52_9EURY</name>
<dbReference type="EMBL" id="FXTD01000002">
    <property type="protein sequence ID" value="SMO45016.1"/>
    <property type="molecule type" value="Genomic_DNA"/>
</dbReference>
<feature type="domain" description="DUF7490" evidence="4">
    <location>
        <begin position="43"/>
        <end position="145"/>
    </location>
</feature>
<organism evidence="5 6">
    <name type="scientific">Halorubrum cibi</name>
    <dbReference type="NCBI Taxonomy" id="413815"/>
    <lineage>
        <taxon>Archaea</taxon>
        <taxon>Methanobacteriati</taxon>
        <taxon>Methanobacteriota</taxon>
        <taxon>Stenosarchaea group</taxon>
        <taxon>Halobacteria</taxon>
        <taxon>Halobacteriales</taxon>
        <taxon>Haloferacaceae</taxon>
        <taxon>Halorubrum</taxon>
    </lineage>
</organism>
<dbReference type="AlphaFoldDB" id="A0A521BD52"/>
<dbReference type="InterPro" id="IPR055913">
    <property type="entry name" value="DUF7490"/>
</dbReference>
<evidence type="ECO:0000256" key="1">
    <source>
        <dbReference type="ARBA" id="ARBA00022729"/>
    </source>
</evidence>
<keyword evidence="1" id="KW-0732">Signal</keyword>
<dbReference type="RefSeq" id="WP_142985616.1">
    <property type="nucleotide sequence ID" value="NZ_FXTD01000002.1"/>
</dbReference>
<gene>
    <name evidence="5" type="ORF">SAMN06264867_102189</name>
</gene>
<protein>
    <submittedName>
        <fullName evidence="5">PGF-CTERM protein</fullName>
    </submittedName>
</protein>
<evidence type="ECO:0000259" key="4">
    <source>
        <dbReference type="Pfam" id="PF24318"/>
    </source>
</evidence>
<accession>A0A521BD52</accession>
<dbReference type="Pfam" id="PF18204">
    <property type="entry name" value="PGF-CTERM"/>
    <property type="match status" value="1"/>
</dbReference>
<dbReference type="InterPro" id="IPR013783">
    <property type="entry name" value="Ig-like_fold"/>
</dbReference>
<feature type="domain" description="PGF-CTERM archaeal protein-sorting signal" evidence="3">
    <location>
        <begin position="317"/>
        <end position="338"/>
    </location>
</feature>
<evidence type="ECO:0000313" key="5">
    <source>
        <dbReference type="EMBL" id="SMO45016.1"/>
    </source>
</evidence>